<reference evidence="1" key="1">
    <citation type="submission" date="2014-08" db="EMBL/GenBank/DDBJ databases">
        <authorList>
            <person name="Sharma Rahul"/>
            <person name="Thines Marco"/>
        </authorList>
    </citation>
    <scope>NUCLEOTIDE SEQUENCE</scope>
</reference>
<accession>A0A0F7SMC6</accession>
<evidence type="ECO:0000313" key="1">
    <source>
        <dbReference type="EMBL" id="CDZ98107.1"/>
    </source>
</evidence>
<protein>
    <submittedName>
        <fullName evidence="1">Uncharacterized protein</fullName>
    </submittedName>
</protein>
<name>A0A0F7SMC6_PHARH</name>
<dbReference type="EMBL" id="LN483275">
    <property type="protein sequence ID" value="CDZ98107.1"/>
    <property type="molecule type" value="Genomic_DNA"/>
</dbReference>
<dbReference type="AlphaFoldDB" id="A0A0F7SMC6"/>
<proteinExistence type="predicted"/>
<sequence>MLLLKSIRRHQDRSIVHLLRGPNLRSLSLRSSVPAGSIPTGYNTYRGKLHSYGFILPPKLMLAQ</sequence>
<organism evidence="1">
    <name type="scientific">Phaffia rhodozyma</name>
    <name type="common">Yeast</name>
    <name type="synonym">Xanthophyllomyces dendrorhous</name>
    <dbReference type="NCBI Taxonomy" id="264483"/>
    <lineage>
        <taxon>Eukaryota</taxon>
        <taxon>Fungi</taxon>
        <taxon>Dikarya</taxon>
        <taxon>Basidiomycota</taxon>
        <taxon>Agaricomycotina</taxon>
        <taxon>Tremellomycetes</taxon>
        <taxon>Cystofilobasidiales</taxon>
        <taxon>Mrakiaceae</taxon>
        <taxon>Phaffia</taxon>
    </lineage>
</organism>